<keyword evidence="2" id="KW-1185">Reference proteome</keyword>
<sequence>MIDDESSRRTFELLANETRLGIISALGEVSGEGGYATLAFSELPKSRRESRRLRRA</sequence>
<name>A0A1M5KZB8_9EURY</name>
<dbReference type="Proteomes" id="UP000184357">
    <property type="component" value="Unassembled WGS sequence"/>
</dbReference>
<evidence type="ECO:0000313" key="1">
    <source>
        <dbReference type="EMBL" id="SHG58065.1"/>
    </source>
</evidence>
<proteinExistence type="predicted"/>
<dbReference type="RefSeq" id="WP_159435714.1">
    <property type="nucleotide sequence ID" value="NZ_FQWV01000001.1"/>
</dbReference>
<protein>
    <submittedName>
        <fullName evidence="1">Uncharacterized protein</fullName>
    </submittedName>
</protein>
<dbReference type="AlphaFoldDB" id="A0A1M5KZB8"/>
<dbReference type="STRING" id="43928.SAMN05443636_0702"/>
<gene>
    <name evidence="1" type="ORF">SAMN05443636_0702</name>
</gene>
<accession>A0A1M5KZB8</accession>
<reference evidence="1 2" key="1">
    <citation type="submission" date="2016-11" db="EMBL/GenBank/DDBJ databases">
        <authorList>
            <person name="Jaros S."/>
            <person name="Januszkiewicz K."/>
            <person name="Wedrychowicz H."/>
        </authorList>
    </citation>
    <scope>NUCLEOTIDE SEQUENCE [LARGE SCALE GENOMIC DNA]</scope>
    <source>
        <strain evidence="1 2">DSM 9297</strain>
    </source>
</reference>
<dbReference type="EMBL" id="FQWV01000001">
    <property type="protein sequence ID" value="SHG58065.1"/>
    <property type="molecule type" value="Genomic_DNA"/>
</dbReference>
<evidence type="ECO:0000313" key="2">
    <source>
        <dbReference type="Proteomes" id="UP000184357"/>
    </source>
</evidence>
<organism evidence="1 2">
    <name type="scientific">Halobaculum gomorrense</name>
    <dbReference type="NCBI Taxonomy" id="43928"/>
    <lineage>
        <taxon>Archaea</taxon>
        <taxon>Methanobacteriati</taxon>
        <taxon>Methanobacteriota</taxon>
        <taxon>Stenosarchaea group</taxon>
        <taxon>Halobacteria</taxon>
        <taxon>Halobacteriales</taxon>
        <taxon>Haloferacaceae</taxon>
        <taxon>Halobaculum</taxon>
    </lineage>
</organism>
<dbReference type="OrthoDB" id="8482at2157"/>